<dbReference type="Gramene" id="TVU37146">
    <property type="protein sequence ID" value="TVU37146"/>
    <property type="gene ID" value="EJB05_10446"/>
</dbReference>
<feature type="domain" description="KIB1-4 beta-propeller" evidence="1">
    <location>
        <begin position="71"/>
        <end position="233"/>
    </location>
</feature>
<dbReference type="EMBL" id="RWGY01000007">
    <property type="protein sequence ID" value="TVU37146.1"/>
    <property type="molecule type" value="Genomic_DNA"/>
</dbReference>
<proteinExistence type="predicted"/>
<comment type="caution">
    <text evidence="3">The sequence shown here is derived from an EMBL/GenBank/DDBJ whole genome shotgun (WGS) entry which is preliminary data.</text>
</comment>
<evidence type="ECO:0000259" key="1">
    <source>
        <dbReference type="Pfam" id="PF03478"/>
    </source>
</evidence>
<dbReference type="PANTHER" id="PTHR33127">
    <property type="entry name" value="TRANSMEMBRANE PROTEIN"/>
    <property type="match status" value="1"/>
</dbReference>
<dbReference type="EMBL" id="RWGY01000007">
    <property type="protein sequence ID" value="TVU37140.1"/>
    <property type="molecule type" value="Genomic_DNA"/>
</dbReference>
<protein>
    <recommendedName>
        <fullName evidence="1">KIB1-4 beta-propeller domain-containing protein</fullName>
    </recommendedName>
</protein>
<evidence type="ECO:0000313" key="3">
    <source>
        <dbReference type="EMBL" id="TVU37146.1"/>
    </source>
</evidence>
<name>A0A5J9VNS4_9POAL</name>
<evidence type="ECO:0000313" key="4">
    <source>
        <dbReference type="Proteomes" id="UP000324897"/>
    </source>
</evidence>
<sequence>MSEKSAKDGARSAKPIHYAERYPTYPLLMSICSSSTGVFKLFDPVIQKEYTVKNSSTLVPSNDCFQMLLFAKHGWVLVMGGDKYMYAANPFTGERIDLPEMPQYGNQFDGISFSSAPNCPDCTVCCIHKLRNIGRTELLYVLMWRPGDEHWTKEDIGDETQFRTAYSNPVFYHGEFYCLGTRGNLGVFNPDNMTWRVLDKPEPVVDGDPMTGEQHCQLLEFRDDLFAIFRPHDSMPLYQEGCYMDS</sequence>
<organism evidence="3 4">
    <name type="scientific">Eragrostis curvula</name>
    <name type="common">weeping love grass</name>
    <dbReference type="NCBI Taxonomy" id="38414"/>
    <lineage>
        <taxon>Eukaryota</taxon>
        <taxon>Viridiplantae</taxon>
        <taxon>Streptophyta</taxon>
        <taxon>Embryophyta</taxon>
        <taxon>Tracheophyta</taxon>
        <taxon>Spermatophyta</taxon>
        <taxon>Magnoliopsida</taxon>
        <taxon>Liliopsida</taxon>
        <taxon>Poales</taxon>
        <taxon>Poaceae</taxon>
        <taxon>PACMAD clade</taxon>
        <taxon>Chloridoideae</taxon>
        <taxon>Eragrostideae</taxon>
        <taxon>Eragrostidinae</taxon>
        <taxon>Eragrostis</taxon>
    </lineage>
</organism>
<accession>A0A5J9VNS4</accession>
<keyword evidence="4" id="KW-1185">Reference proteome</keyword>
<dbReference type="Pfam" id="PF03478">
    <property type="entry name" value="Beta-prop_KIB1-4"/>
    <property type="match status" value="1"/>
</dbReference>
<dbReference type="Gramene" id="TVU37140">
    <property type="protein sequence ID" value="TVU37140"/>
    <property type="gene ID" value="EJB05_10440"/>
</dbReference>
<dbReference type="InterPro" id="IPR005174">
    <property type="entry name" value="KIB1-4_b-propeller"/>
</dbReference>
<dbReference type="Proteomes" id="UP000324897">
    <property type="component" value="Chromosome 4"/>
</dbReference>
<dbReference type="PANTHER" id="PTHR33127:SF97">
    <property type="entry name" value="OS08G0448300 PROTEIN"/>
    <property type="match status" value="1"/>
</dbReference>
<feature type="non-terminal residue" evidence="3">
    <location>
        <position position="1"/>
    </location>
</feature>
<dbReference type="OrthoDB" id="679467at2759"/>
<evidence type="ECO:0000313" key="2">
    <source>
        <dbReference type="EMBL" id="TVU37140.1"/>
    </source>
</evidence>
<reference evidence="3 4" key="1">
    <citation type="journal article" date="2019" name="Sci. Rep.">
        <title>A high-quality genome of Eragrostis curvula grass provides insights into Poaceae evolution and supports new strategies to enhance forage quality.</title>
        <authorList>
            <person name="Carballo J."/>
            <person name="Santos B.A.C.M."/>
            <person name="Zappacosta D."/>
            <person name="Garbus I."/>
            <person name="Selva J.P."/>
            <person name="Gallo C.A."/>
            <person name="Diaz A."/>
            <person name="Albertini E."/>
            <person name="Caccamo M."/>
            <person name="Echenique V."/>
        </authorList>
    </citation>
    <scope>NUCLEOTIDE SEQUENCE [LARGE SCALE GENOMIC DNA]</scope>
    <source>
        <strain evidence="4">cv. Victoria</strain>
        <tissue evidence="3">Leaf</tissue>
    </source>
</reference>
<gene>
    <name evidence="2" type="ORF">EJB05_10440</name>
    <name evidence="3" type="ORF">EJB05_10446</name>
</gene>
<dbReference type="AlphaFoldDB" id="A0A5J9VNS4"/>